<keyword evidence="2" id="KW-1185">Reference proteome</keyword>
<dbReference type="Proteomes" id="UP000682320">
    <property type="component" value="Segment"/>
</dbReference>
<accession>A0A8S5L1V1</accession>
<dbReference type="RefSeq" id="YP_010770046.1">
    <property type="nucleotide sequence ID" value="NC_074146.1"/>
</dbReference>
<dbReference type="KEGG" id="vg:80399241"/>
<organism evidence="1 2">
    <name type="scientific">ssRNA phage SRR7976300_9</name>
    <dbReference type="NCBI Taxonomy" id="2786658"/>
    <lineage>
        <taxon>Viruses</taxon>
        <taxon>Riboviria</taxon>
        <taxon>Orthornavirae</taxon>
        <taxon>Lenarviricota</taxon>
        <taxon>Leviviricetes</taxon>
        <taxon>Norzivirales</taxon>
        <taxon>Solspiviridae</taxon>
        <taxon>Andihavirus</taxon>
        <taxon>Andihavirus borborohabitans</taxon>
    </lineage>
</organism>
<dbReference type="EMBL" id="BK013716">
    <property type="protein sequence ID" value="DAD51090.1"/>
    <property type="molecule type" value="Genomic_RNA"/>
</dbReference>
<sequence>MERVTGTPPLGGTETEFTTLADGTHLTQEWATPAASQSKWIVSGADTPNYQRSRERLPLNSYFWHRFDTKCSCSWNYSAEGYTARSSSNHMSAMPPGGQGFEASEGDIAFWLEESGCNLDALTTGAAAALATKYFDLGTALGELRETVRMFKDFLSQFVKIVTTMKTKHLIELINSPNALASRWLWYRYGLMPLVYSIRDWIKANNAKDTKLKWYSERKAGTWQYNKEEEFDWDHGYFSLDCTYDVDVKIAAYGYAGSQIRPQLFRIAPLTTGWELLRFSFIVDWFVEVGSFLTSLEAAGEFPDLALSQNYKILYTKSFIGKGMRDNGSGSGWRGSYDTKTVTTGEVRARLPGGSLGELQFNGFGLSDIHLADLLALLVSALSKKLS</sequence>
<proteinExistence type="predicted"/>
<gene>
    <name evidence="1" type="primary">SRR7976300_9_2</name>
</gene>
<evidence type="ECO:0000313" key="1">
    <source>
        <dbReference type="EMBL" id="DAD51090.1"/>
    </source>
</evidence>
<reference evidence="1" key="1">
    <citation type="submission" date="2020-09" db="EMBL/GenBank/DDBJ databases">
        <title>Leviviricetes taxonomy.</title>
        <authorList>
            <person name="Stockdale S.R."/>
            <person name="Callanan J."/>
            <person name="Adriaenssens E.M."/>
            <person name="Kuhn J.H."/>
            <person name="Rumnieks J."/>
            <person name="Shkoporov A."/>
            <person name="Draper L.A."/>
            <person name="Ross P."/>
            <person name="Hill C."/>
        </authorList>
    </citation>
    <scope>NUCLEOTIDE SEQUENCE</scope>
</reference>
<name>A0A8S5L1V1_9VIRU</name>
<protein>
    <submittedName>
        <fullName evidence="1">Maturation protein</fullName>
    </submittedName>
</protein>
<evidence type="ECO:0000313" key="2">
    <source>
        <dbReference type="Proteomes" id="UP000682320"/>
    </source>
</evidence>
<dbReference type="GeneID" id="80399241"/>